<gene>
    <name evidence="4" type="ORF">H924_04745</name>
</gene>
<feature type="domain" description="Flavin reductase like" evidence="3">
    <location>
        <begin position="15"/>
        <end position="162"/>
    </location>
</feature>
<dbReference type="HOGENOM" id="CLU_059021_1_3_11"/>
<keyword evidence="2" id="KW-0560">Oxidoreductase</keyword>
<comment type="similarity">
    <text evidence="1">Belongs to the non-flavoprotein flavin reductase family.</text>
</comment>
<evidence type="ECO:0000313" key="5">
    <source>
        <dbReference type="Proteomes" id="UP000011760"/>
    </source>
</evidence>
<dbReference type="eggNOG" id="COG1853">
    <property type="taxonomic scope" value="Bacteria"/>
</dbReference>
<dbReference type="OrthoDB" id="9792858at2"/>
<name>M1UEC9_9CORY</name>
<dbReference type="InterPro" id="IPR050268">
    <property type="entry name" value="NADH-dep_flavin_reductase"/>
</dbReference>
<dbReference type="InterPro" id="IPR002563">
    <property type="entry name" value="Flavin_Rdtase-like_dom"/>
</dbReference>
<dbReference type="Proteomes" id="UP000011760">
    <property type="component" value="Chromosome"/>
</dbReference>
<sequence length="163" mass="17383">MTSTLVSGTDLRTVLRNVPTPVAFIATHTEVPRGMVVGTFVSISLDPPLVGVFLQKSSSSWPEIERALVTGQELGISLLGAQHAEHVPKLAGPAEQRFENLEWSGTSGGAIHLHGADATLTTRLNDLQDIGDHYFAVLEVAHAATNADNSSALVFHRSQVSHL</sequence>
<dbReference type="SMART" id="SM00903">
    <property type="entry name" value="Flavin_Reduct"/>
    <property type="match status" value="1"/>
</dbReference>
<dbReference type="PANTHER" id="PTHR30466">
    <property type="entry name" value="FLAVIN REDUCTASE"/>
    <property type="match status" value="1"/>
</dbReference>
<accession>M1UEC9</accession>
<dbReference type="Gene3D" id="2.30.110.10">
    <property type="entry name" value="Electron Transport, Fmn-binding Protein, Chain A"/>
    <property type="match status" value="1"/>
</dbReference>
<dbReference type="PANTHER" id="PTHR30466:SF11">
    <property type="entry name" value="FLAVIN-DEPENDENT MONOOXYGENASE, REDUCTASE SUBUNIT HSAB"/>
    <property type="match status" value="1"/>
</dbReference>
<reference evidence="4 5" key="1">
    <citation type="submission" date="2013-02" db="EMBL/GenBank/DDBJ databases">
        <title>The complete genome sequence of Corynebacterium callunae DSM 20147.</title>
        <authorList>
            <person name="Ruckert C."/>
            <person name="Albersmeier A."/>
            <person name="Kalinowski J."/>
        </authorList>
    </citation>
    <scope>NUCLEOTIDE SEQUENCE [LARGE SCALE GENOMIC DNA]</scope>
    <source>
        <strain evidence="4 5">DSM 20147</strain>
    </source>
</reference>
<organism evidence="4 5">
    <name type="scientific">Corynebacterium callunae DSM 20147</name>
    <dbReference type="NCBI Taxonomy" id="1121353"/>
    <lineage>
        <taxon>Bacteria</taxon>
        <taxon>Bacillati</taxon>
        <taxon>Actinomycetota</taxon>
        <taxon>Actinomycetes</taxon>
        <taxon>Mycobacteriales</taxon>
        <taxon>Corynebacteriaceae</taxon>
        <taxon>Corynebacterium</taxon>
    </lineage>
</organism>
<evidence type="ECO:0000256" key="1">
    <source>
        <dbReference type="ARBA" id="ARBA00008898"/>
    </source>
</evidence>
<evidence type="ECO:0000256" key="2">
    <source>
        <dbReference type="ARBA" id="ARBA00023002"/>
    </source>
</evidence>
<evidence type="ECO:0000259" key="3">
    <source>
        <dbReference type="SMART" id="SM00903"/>
    </source>
</evidence>
<dbReference type="STRING" id="1121353.H924_04745"/>
<evidence type="ECO:0000313" key="4">
    <source>
        <dbReference type="EMBL" id="AGG66395.1"/>
    </source>
</evidence>
<dbReference type="Pfam" id="PF01613">
    <property type="entry name" value="Flavin_Reduct"/>
    <property type="match status" value="1"/>
</dbReference>
<protein>
    <recommendedName>
        <fullName evidence="3">Flavin reductase like domain-containing protein</fullName>
    </recommendedName>
</protein>
<dbReference type="GO" id="GO:0010181">
    <property type="term" value="F:FMN binding"/>
    <property type="evidence" value="ECO:0007669"/>
    <property type="project" value="InterPro"/>
</dbReference>
<keyword evidence="5" id="KW-1185">Reference proteome</keyword>
<dbReference type="RefSeq" id="WP_015650830.1">
    <property type="nucleotide sequence ID" value="NC_020506.1"/>
</dbReference>
<dbReference type="SUPFAM" id="SSF50475">
    <property type="entry name" value="FMN-binding split barrel"/>
    <property type="match status" value="1"/>
</dbReference>
<dbReference type="PATRIC" id="fig|1121353.3.peg.974"/>
<proteinExistence type="inferred from homology"/>
<dbReference type="InterPro" id="IPR012349">
    <property type="entry name" value="Split_barrel_FMN-bd"/>
</dbReference>
<dbReference type="AlphaFoldDB" id="M1UEC9"/>
<dbReference type="KEGG" id="ccn:H924_04745"/>
<dbReference type="EMBL" id="CP004354">
    <property type="protein sequence ID" value="AGG66395.1"/>
    <property type="molecule type" value="Genomic_DNA"/>
</dbReference>
<dbReference type="GO" id="GO:0042602">
    <property type="term" value="F:riboflavin reductase (NADPH) activity"/>
    <property type="evidence" value="ECO:0007669"/>
    <property type="project" value="TreeGrafter"/>
</dbReference>